<evidence type="ECO:0000256" key="1">
    <source>
        <dbReference type="SAM" id="MobiDB-lite"/>
    </source>
</evidence>
<feature type="compositionally biased region" description="Polar residues" evidence="1">
    <location>
        <begin position="7"/>
        <end position="43"/>
    </location>
</feature>
<evidence type="ECO:0000313" key="2">
    <source>
        <dbReference type="EMBL" id="AFK43515.1"/>
    </source>
</evidence>
<dbReference type="EMBL" id="BT143721">
    <property type="protein sequence ID" value="AFK43515.1"/>
    <property type="molecule type" value="mRNA"/>
</dbReference>
<proteinExistence type="evidence at transcript level"/>
<reference evidence="2" key="1">
    <citation type="submission" date="2012-05" db="EMBL/GenBank/DDBJ databases">
        <authorList>
            <person name="Krishnakumar V."/>
            <person name="Cheung F."/>
            <person name="Xiao Y."/>
            <person name="Chan A."/>
            <person name="Moskal W.A."/>
            <person name="Town C.D."/>
        </authorList>
    </citation>
    <scope>NUCLEOTIDE SEQUENCE</scope>
</reference>
<accession>I3STC3</accession>
<feature type="region of interest" description="Disordered" evidence="1">
    <location>
        <begin position="1"/>
        <end position="48"/>
    </location>
</feature>
<dbReference type="AlphaFoldDB" id="I3STC3"/>
<organism evidence="2">
    <name type="scientific">Lotus japonicus</name>
    <name type="common">Lotus corniculatus var. japonicus</name>
    <dbReference type="NCBI Taxonomy" id="34305"/>
    <lineage>
        <taxon>Eukaryota</taxon>
        <taxon>Viridiplantae</taxon>
        <taxon>Streptophyta</taxon>
        <taxon>Embryophyta</taxon>
        <taxon>Tracheophyta</taxon>
        <taxon>Spermatophyta</taxon>
        <taxon>Magnoliopsida</taxon>
        <taxon>eudicotyledons</taxon>
        <taxon>Gunneridae</taxon>
        <taxon>Pentapetalae</taxon>
        <taxon>rosids</taxon>
        <taxon>fabids</taxon>
        <taxon>Fabales</taxon>
        <taxon>Fabaceae</taxon>
        <taxon>Papilionoideae</taxon>
        <taxon>50 kb inversion clade</taxon>
        <taxon>NPAAA clade</taxon>
        <taxon>Hologalegina</taxon>
        <taxon>robinioid clade</taxon>
        <taxon>Loteae</taxon>
        <taxon>Lotus</taxon>
    </lineage>
</organism>
<sequence>MSPHIPSPSNASVSYIGSSSHQQRTLRYSESTASFIGSSSHQQHPLRYSESAASFSPFASANPLPEC</sequence>
<name>I3STC3_LOTJA</name>
<protein>
    <submittedName>
        <fullName evidence="2">Uncharacterized protein</fullName>
    </submittedName>
</protein>